<dbReference type="RefSeq" id="WP_145216493.1">
    <property type="nucleotide sequence ID" value="NZ_CP036269.1"/>
</dbReference>
<accession>A0A517RFV2</accession>
<dbReference type="Proteomes" id="UP000317171">
    <property type="component" value="Chromosome"/>
</dbReference>
<keyword evidence="2" id="KW-1185">Reference proteome</keyword>
<protein>
    <submittedName>
        <fullName evidence="1">Uncharacterized protein</fullName>
    </submittedName>
</protein>
<sequence length="154" mass="16976">MNVLKKISESGGHISWARHEALKGVVHAGSNSELDRAHDRVLCELKEKNIWVAINEQGVMLSRDWPEPPGVTLVSFPDQGTALQVLEEIGANLGQDSFSAGLISYDDAIKSANVNEALLVMVTYDGASPHYVPVSHLAVDKEVAKNKKAWWKFW</sequence>
<organism evidence="1 2">
    <name type="scientific">Gimesia alba</name>
    <dbReference type="NCBI Taxonomy" id="2527973"/>
    <lineage>
        <taxon>Bacteria</taxon>
        <taxon>Pseudomonadati</taxon>
        <taxon>Planctomycetota</taxon>
        <taxon>Planctomycetia</taxon>
        <taxon>Planctomycetales</taxon>
        <taxon>Planctomycetaceae</taxon>
        <taxon>Gimesia</taxon>
    </lineage>
</organism>
<dbReference type="AlphaFoldDB" id="A0A517RFV2"/>
<name>A0A517RFV2_9PLAN</name>
<reference evidence="1 2" key="1">
    <citation type="submission" date="2019-02" db="EMBL/GenBank/DDBJ databases">
        <title>Deep-cultivation of Planctomycetes and their phenomic and genomic characterization uncovers novel biology.</title>
        <authorList>
            <person name="Wiegand S."/>
            <person name="Jogler M."/>
            <person name="Boedeker C."/>
            <person name="Pinto D."/>
            <person name="Vollmers J."/>
            <person name="Rivas-Marin E."/>
            <person name="Kohn T."/>
            <person name="Peeters S.H."/>
            <person name="Heuer A."/>
            <person name="Rast P."/>
            <person name="Oberbeckmann S."/>
            <person name="Bunk B."/>
            <person name="Jeske O."/>
            <person name="Meyerdierks A."/>
            <person name="Storesund J.E."/>
            <person name="Kallscheuer N."/>
            <person name="Luecker S."/>
            <person name="Lage O.M."/>
            <person name="Pohl T."/>
            <person name="Merkel B.J."/>
            <person name="Hornburger P."/>
            <person name="Mueller R.-W."/>
            <person name="Bruemmer F."/>
            <person name="Labrenz M."/>
            <person name="Spormann A.M."/>
            <person name="Op den Camp H."/>
            <person name="Overmann J."/>
            <person name="Amann R."/>
            <person name="Jetten M.S.M."/>
            <person name="Mascher T."/>
            <person name="Medema M.H."/>
            <person name="Devos D.P."/>
            <person name="Kaster A.-K."/>
            <person name="Ovreas L."/>
            <person name="Rohde M."/>
            <person name="Galperin M.Y."/>
            <person name="Jogler C."/>
        </authorList>
    </citation>
    <scope>NUCLEOTIDE SEQUENCE [LARGE SCALE GENOMIC DNA]</scope>
    <source>
        <strain evidence="1 2">Pan241w</strain>
    </source>
</reference>
<dbReference type="KEGG" id="gaz:Pan241w_28360"/>
<evidence type="ECO:0000313" key="2">
    <source>
        <dbReference type="Proteomes" id="UP000317171"/>
    </source>
</evidence>
<dbReference type="EMBL" id="CP036269">
    <property type="protein sequence ID" value="QDT42747.1"/>
    <property type="molecule type" value="Genomic_DNA"/>
</dbReference>
<proteinExistence type="predicted"/>
<evidence type="ECO:0000313" key="1">
    <source>
        <dbReference type="EMBL" id="QDT42747.1"/>
    </source>
</evidence>
<gene>
    <name evidence="1" type="ORF">Pan241w_28360</name>
</gene>